<evidence type="ECO:0000256" key="1">
    <source>
        <dbReference type="SAM" id="MobiDB-lite"/>
    </source>
</evidence>
<proteinExistence type="predicted"/>
<dbReference type="Proteomes" id="UP000625711">
    <property type="component" value="Unassembled WGS sequence"/>
</dbReference>
<feature type="compositionally biased region" description="Basic and acidic residues" evidence="1">
    <location>
        <begin position="22"/>
        <end position="31"/>
    </location>
</feature>
<evidence type="ECO:0000313" key="2">
    <source>
        <dbReference type="EMBL" id="KAF7278780.1"/>
    </source>
</evidence>
<sequence length="127" mass="14682">MRDEKTKNRSKEKKQQGRKSSLLKEKESRLDQEYMKSRELENRRLFELLKEAEGEIQYCVLNKIFSRHGDAYAGAPPSPGPISESPYNSEEESAMHNPQLVDMTDFQLEVNLLKGKLHEQNEISASI</sequence>
<accession>A0A834IDE2</accession>
<feature type="compositionally biased region" description="Basic and acidic residues" evidence="1">
    <location>
        <begin position="1"/>
        <end position="15"/>
    </location>
</feature>
<name>A0A834IDE2_RHYFE</name>
<gene>
    <name evidence="2" type="ORF">GWI33_008011</name>
</gene>
<dbReference type="EMBL" id="JAACXV010000388">
    <property type="protein sequence ID" value="KAF7278780.1"/>
    <property type="molecule type" value="Genomic_DNA"/>
</dbReference>
<comment type="caution">
    <text evidence="2">The sequence shown here is derived from an EMBL/GenBank/DDBJ whole genome shotgun (WGS) entry which is preliminary data.</text>
</comment>
<reference evidence="2" key="1">
    <citation type="submission" date="2020-08" db="EMBL/GenBank/DDBJ databases">
        <title>Genome sequencing and assembly of the red palm weevil Rhynchophorus ferrugineus.</title>
        <authorList>
            <person name="Dias G.B."/>
            <person name="Bergman C.M."/>
            <person name="Manee M."/>
        </authorList>
    </citation>
    <scope>NUCLEOTIDE SEQUENCE</scope>
    <source>
        <strain evidence="2">AA-2017</strain>
        <tissue evidence="2">Whole larva</tissue>
    </source>
</reference>
<evidence type="ECO:0000313" key="3">
    <source>
        <dbReference type="Proteomes" id="UP000625711"/>
    </source>
</evidence>
<feature type="region of interest" description="Disordered" evidence="1">
    <location>
        <begin position="69"/>
        <end position="95"/>
    </location>
</feature>
<organism evidence="2 3">
    <name type="scientific">Rhynchophorus ferrugineus</name>
    <name type="common">Red palm weevil</name>
    <name type="synonym">Curculio ferrugineus</name>
    <dbReference type="NCBI Taxonomy" id="354439"/>
    <lineage>
        <taxon>Eukaryota</taxon>
        <taxon>Metazoa</taxon>
        <taxon>Ecdysozoa</taxon>
        <taxon>Arthropoda</taxon>
        <taxon>Hexapoda</taxon>
        <taxon>Insecta</taxon>
        <taxon>Pterygota</taxon>
        <taxon>Neoptera</taxon>
        <taxon>Endopterygota</taxon>
        <taxon>Coleoptera</taxon>
        <taxon>Polyphaga</taxon>
        <taxon>Cucujiformia</taxon>
        <taxon>Curculionidae</taxon>
        <taxon>Dryophthorinae</taxon>
        <taxon>Rhynchophorus</taxon>
    </lineage>
</organism>
<keyword evidence="3" id="KW-1185">Reference proteome</keyword>
<protein>
    <submittedName>
        <fullName evidence="2">Uncharacterized protein</fullName>
    </submittedName>
</protein>
<feature type="region of interest" description="Disordered" evidence="1">
    <location>
        <begin position="1"/>
        <end position="31"/>
    </location>
</feature>
<dbReference type="AlphaFoldDB" id="A0A834IDE2"/>